<organism evidence="2 3">
    <name type="scientific">Hyphomicrobium album</name>
    <dbReference type="NCBI Taxonomy" id="2665159"/>
    <lineage>
        <taxon>Bacteria</taxon>
        <taxon>Pseudomonadati</taxon>
        <taxon>Pseudomonadota</taxon>
        <taxon>Alphaproteobacteria</taxon>
        <taxon>Hyphomicrobiales</taxon>
        <taxon>Hyphomicrobiaceae</taxon>
        <taxon>Hyphomicrobium</taxon>
    </lineage>
</organism>
<sequence length="210" mass="23466">MVIEFFMISIGLMSGGFFFRDALAQRPIYELVAGVVVIAATLTWGFEMYGLAAVKWEQLNEYQRQTEIDSENAARAEKIEVNRELQTELKRLGCYGGPLDGVWGDQSSAALSEFLKAVGRQDEFGDSVKVSDARAMFSAAPDQVCSTAAATRVTTTMRRYKSAYNSHVKNCTDYVFVFRVRKRTPECTALQANRDRYARQLEAMGVQPPG</sequence>
<feature type="transmembrane region" description="Helical" evidence="1">
    <location>
        <begin position="34"/>
        <end position="54"/>
    </location>
</feature>
<dbReference type="InterPro" id="IPR036365">
    <property type="entry name" value="PGBD-like_sf"/>
</dbReference>
<dbReference type="EMBL" id="WMBQ01000001">
    <property type="protein sequence ID" value="MTD94934.1"/>
    <property type="molecule type" value="Genomic_DNA"/>
</dbReference>
<accession>A0A6I3KIR2</accession>
<name>A0A6I3KIR2_9HYPH</name>
<evidence type="ECO:0000256" key="1">
    <source>
        <dbReference type="SAM" id="Phobius"/>
    </source>
</evidence>
<dbReference type="SUPFAM" id="SSF47090">
    <property type="entry name" value="PGBD-like"/>
    <property type="match status" value="1"/>
</dbReference>
<protein>
    <recommendedName>
        <fullName evidence="4">Peptidoglycan binding domain-containing protein</fullName>
    </recommendedName>
</protein>
<keyword evidence="3" id="KW-1185">Reference proteome</keyword>
<evidence type="ECO:0008006" key="4">
    <source>
        <dbReference type="Google" id="ProtNLM"/>
    </source>
</evidence>
<dbReference type="RefSeq" id="WP_154739291.1">
    <property type="nucleotide sequence ID" value="NZ_WMBQ01000001.1"/>
</dbReference>
<proteinExistence type="predicted"/>
<evidence type="ECO:0000313" key="3">
    <source>
        <dbReference type="Proteomes" id="UP000440694"/>
    </source>
</evidence>
<reference evidence="2 3" key="1">
    <citation type="submission" date="2019-11" db="EMBL/GenBank/DDBJ databases">
        <title>Identification of a novel strain.</title>
        <authorList>
            <person name="Xu Q."/>
            <person name="Wang G."/>
        </authorList>
    </citation>
    <scope>NUCLEOTIDE SEQUENCE [LARGE SCALE GENOMIC DNA]</scope>
    <source>
        <strain evidence="3">xq</strain>
    </source>
</reference>
<keyword evidence="1" id="KW-1133">Transmembrane helix</keyword>
<dbReference type="Proteomes" id="UP000440694">
    <property type="component" value="Unassembled WGS sequence"/>
</dbReference>
<keyword evidence="1" id="KW-0812">Transmembrane</keyword>
<keyword evidence="1" id="KW-0472">Membrane</keyword>
<dbReference type="AlphaFoldDB" id="A0A6I3KIR2"/>
<comment type="caution">
    <text evidence="2">The sequence shown here is derived from an EMBL/GenBank/DDBJ whole genome shotgun (WGS) entry which is preliminary data.</text>
</comment>
<gene>
    <name evidence="2" type="ORF">GIW81_11390</name>
</gene>
<evidence type="ECO:0000313" key="2">
    <source>
        <dbReference type="EMBL" id="MTD94934.1"/>
    </source>
</evidence>